<keyword evidence="2" id="KW-1185">Reference proteome</keyword>
<proteinExistence type="predicted"/>
<dbReference type="EMBL" id="LABZ01000129">
    <property type="protein sequence ID" value="KMO37808.1"/>
    <property type="molecule type" value="Genomic_DNA"/>
</dbReference>
<reference evidence="1 2" key="1">
    <citation type="submission" date="2015-03" db="EMBL/GenBank/DDBJ databases">
        <title>Genome sequencing of Methylobacterium tarhaniae DSM 25844.</title>
        <authorList>
            <person name="Chaudhry V."/>
            <person name="Patil P.B."/>
        </authorList>
    </citation>
    <scope>NUCLEOTIDE SEQUENCE [LARGE SCALE GENOMIC DNA]</scope>
    <source>
        <strain evidence="1 2">DSM 25844</strain>
    </source>
</reference>
<gene>
    <name evidence="1" type="ORF">VQ03_18370</name>
</gene>
<dbReference type="Gene3D" id="3.40.50.2000">
    <property type="entry name" value="Glycogen Phosphorylase B"/>
    <property type="match status" value="2"/>
</dbReference>
<name>A0A0J6SWT7_9HYPH</name>
<organism evidence="1 2">
    <name type="scientific">Methylobacterium tarhaniae</name>
    <dbReference type="NCBI Taxonomy" id="1187852"/>
    <lineage>
        <taxon>Bacteria</taxon>
        <taxon>Pseudomonadati</taxon>
        <taxon>Pseudomonadota</taxon>
        <taxon>Alphaproteobacteria</taxon>
        <taxon>Hyphomicrobiales</taxon>
        <taxon>Methylobacteriaceae</taxon>
        <taxon>Methylobacterium</taxon>
    </lineage>
</organism>
<comment type="caution">
    <text evidence="1">The sequence shown here is derived from an EMBL/GenBank/DDBJ whole genome shotgun (WGS) entry which is preliminary data.</text>
</comment>
<evidence type="ECO:0000313" key="2">
    <source>
        <dbReference type="Proteomes" id="UP000036449"/>
    </source>
</evidence>
<dbReference type="SUPFAM" id="SSF53756">
    <property type="entry name" value="UDP-Glycosyltransferase/glycogen phosphorylase"/>
    <property type="match status" value="1"/>
</dbReference>
<dbReference type="RefSeq" id="WP_048452335.1">
    <property type="nucleotide sequence ID" value="NZ_LABZ01000129.1"/>
</dbReference>
<feature type="non-terminal residue" evidence="1">
    <location>
        <position position="1"/>
    </location>
</feature>
<dbReference type="AlphaFoldDB" id="A0A0J6SWT7"/>
<dbReference type="Proteomes" id="UP000036449">
    <property type="component" value="Unassembled WGS sequence"/>
</dbReference>
<evidence type="ECO:0000313" key="1">
    <source>
        <dbReference type="EMBL" id="KMO37808.1"/>
    </source>
</evidence>
<dbReference type="Pfam" id="PF13692">
    <property type="entry name" value="Glyco_trans_1_4"/>
    <property type="match status" value="1"/>
</dbReference>
<keyword evidence="1" id="KW-0808">Transferase</keyword>
<sequence>LEAAAAAQPLVSTDVGGIPEIFGPAAPTLVPPRDATALARAILSKIDQDPEQRAGEAAALSAFVRCRFSMNKMAEDGLAGYAAARAHRAGG</sequence>
<dbReference type="PATRIC" id="fig|1187852.3.peg.974"/>
<dbReference type="OrthoDB" id="9790710at2"/>
<protein>
    <submittedName>
        <fullName evidence="1">Glycosyl transferase family 1</fullName>
    </submittedName>
</protein>
<accession>A0A0J6SWT7</accession>
<dbReference type="GO" id="GO:0016740">
    <property type="term" value="F:transferase activity"/>
    <property type="evidence" value="ECO:0007669"/>
    <property type="project" value="UniProtKB-KW"/>
</dbReference>